<evidence type="ECO:0000313" key="3">
    <source>
        <dbReference type="Proteomes" id="UP000772434"/>
    </source>
</evidence>
<dbReference type="OrthoDB" id="3064399at2759"/>
<dbReference type="AlphaFoldDB" id="A0A9P5Q656"/>
<protein>
    <submittedName>
        <fullName evidence="2">Uncharacterized protein</fullName>
    </submittedName>
</protein>
<evidence type="ECO:0000313" key="2">
    <source>
        <dbReference type="EMBL" id="KAF9074305.1"/>
    </source>
</evidence>
<keyword evidence="3" id="KW-1185">Reference proteome</keyword>
<name>A0A9P5Q656_9AGAR</name>
<feature type="compositionally biased region" description="Low complexity" evidence="1">
    <location>
        <begin position="336"/>
        <end position="347"/>
    </location>
</feature>
<sequence length="363" mass="38981">MREVNKIDPSERSEWQRCLATNWFIADFVREAATEREAREPLERDNAHIDDDTANPSVKPRKTKNKGKGKAPAPMQIVVEGSYDTTANINAPSVRNPTRLSSPEEWAAYLASPSGAKTPSAGVYRRRSDRAISMRTLRGRILVTSRRPTMPANTPPHVAARYYLLAAEVILRPNYYNNLVTSGQITIATGTPVPPIAFDDSFNATMLSVAMFFAEQGLTVTDIEDAAFYAANWVYSYAPSNSDVIFATNALRASFTSNVRLPLGYNKDYWVPGVGIVPGPAQVINAHIHNNAVSNTASSSNTGAVATPTTSATTTSFAHNATPVVANNSASIASSAAVPATSTAPSNEAAPMSAEAVQQMDET</sequence>
<organism evidence="2 3">
    <name type="scientific">Rhodocollybia butyracea</name>
    <dbReference type="NCBI Taxonomy" id="206335"/>
    <lineage>
        <taxon>Eukaryota</taxon>
        <taxon>Fungi</taxon>
        <taxon>Dikarya</taxon>
        <taxon>Basidiomycota</taxon>
        <taxon>Agaricomycotina</taxon>
        <taxon>Agaricomycetes</taxon>
        <taxon>Agaricomycetidae</taxon>
        <taxon>Agaricales</taxon>
        <taxon>Marasmiineae</taxon>
        <taxon>Omphalotaceae</taxon>
        <taxon>Rhodocollybia</taxon>
    </lineage>
</organism>
<reference evidence="2" key="1">
    <citation type="submission" date="2020-11" db="EMBL/GenBank/DDBJ databases">
        <authorList>
            <consortium name="DOE Joint Genome Institute"/>
            <person name="Ahrendt S."/>
            <person name="Riley R."/>
            <person name="Andreopoulos W."/>
            <person name="Labutti K."/>
            <person name="Pangilinan J."/>
            <person name="Ruiz-Duenas F.J."/>
            <person name="Barrasa J.M."/>
            <person name="Sanchez-Garcia M."/>
            <person name="Camarero S."/>
            <person name="Miyauchi S."/>
            <person name="Serrano A."/>
            <person name="Linde D."/>
            <person name="Babiker R."/>
            <person name="Drula E."/>
            <person name="Ayuso-Fernandez I."/>
            <person name="Pacheco R."/>
            <person name="Padilla G."/>
            <person name="Ferreira P."/>
            <person name="Barriuso J."/>
            <person name="Kellner H."/>
            <person name="Castanera R."/>
            <person name="Alfaro M."/>
            <person name="Ramirez L."/>
            <person name="Pisabarro A.G."/>
            <person name="Kuo A."/>
            <person name="Tritt A."/>
            <person name="Lipzen A."/>
            <person name="He G."/>
            <person name="Yan M."/>
            <person name="Ng V."/>
            <person name="Cullen D."/>
            <person name="Martin F."/>
            <person name="Rosso M.-N."/>
            <person name="Henrissat B."/>
            <person name="Hibbett D."/>
            <person name="Martinez A.T."/>
            <person name="Grigoriev I.V."/>
        </authorList>
    </citation>
    <scope>NUCLEOTIDE SEQUENCE</scope>
    <source>
        <strain evidence="2">AH 40177</strain>
    </source>
</reference>
<evidence type="ECO:0000256" key="1">
    <source>
        <dbReference type="SAM" id="MobiDB-lite"/>
    </source>
</evidence>
<feature type="compositionally biased region" description="Basic and acidic residues" evidence="1">
    <location>
        <begin position="35"/>
        <end position="51"/>
    </location>
</feature>
<comment type="caution">
    <text evidence="2">The sequence shown here is derived from an EMBL/GenBank/DDBJ whole genome shotgun (WGS) entry which is preliminary data.</text>
</comment>
<feature type="compositionally biased region" description="Basic residues" evidence="1">
    <location>
        <begin position="59"/>
        <end position="69"/>
    </location>
</feature>
<accession>A0A9P5Q656</accession>
<feature type="region of interest" description="Disordered" evidence="1">
    <location>
        <begin position="35"/>
        <end position="72"/>
    </location>
</feature>
<dbReference type="EMBL" id="JADNRY010000013">
    <property type="protein sequence ID" value="KAF9074305.1"/>
    <property type="molecule type" value="Genomic_DNA"/>
</dbReference>
<dbReference type="Proteomes" id="UP000772434">
    <property type="component" value="Unassembled WGS sequence"/>
</dbReference>
<proteinExistence type="predicted"/>
<gene>
    <name evidence="2" type="ORF">BDP27DRAFT_1416191</name>
</gene>
<feature type="region of interest" description="Disordered" evidence="1">
    <location>
        <begin position="336"/>
        <end position="363"/>
    </location>
</feature>